<dbReference type="EC" id="2.3.1.225" evidence="7"/>
<dbReference type="GO" id="GO:0019706">
    <property type="term" value="F:protein-cysteine S-palmitoyltransferase activity"/>
    <property type="evidence" value="ECO:0007669"/>
    <property type="project" value="UniProtKB-EC"/>
</dbReference>
<sequence>MGRYFVFRDVIHDRNTSNFHRRTGFSLPLHVYQFLVLAIAFAVSFLHYYIILPIFVCNNAVLYTLSSILLGFVLIFYLIVSLIDPVDPNASTVVYNDKGPKKWPFKVSKILNKTENANISRPSSMTSDNPSMCDLEIHNPRLSYHDREQNAPFPSKMSHCNVCNFVDPSSKHCNVCNKCVINFDHHCIWVNNCIGASNYTHFILLLVSALVYLTFNIVLTMYTAFSYKDSEKALDKFRNAVFDLSLKKFRITVHLIWIFDMFPFVSLLYLFIFHVYLMIKKQTTYQYYIKRLEQLDDGTTNSEKRASLGGRFFDFIILNRRKKNRKSKDDEGQNAGDDSEKSDNKVVEMKPTNEV</sequence>
<feature type="transmembrane region" description="Helical" evidence="7">
    <location>
        <begin position="31"/>
        <end position="55"/>
    </location>
</feature>
<dbReference type="PANTHER" id="PTHR22883">
    <property type="entry name" value="ZINC FINGER DHHC DOMAIN CONTAINING PROTEIN"/>
    <property type="match status" value="1"/>
</dbReference>
<evidence type="ECO:0000313" key="10">
    <source>
        <dbReference type="EMBL" id="UKK01158.1"/>
    </source>
</evidence>
<keyword evidence="2 7" id="KW-0808">Transferase</keyword>
<evidence type="ECO:0000256" key="6">
    <source>
        <dbReference type="ARBA" id="ARBA00023315"/>
    </source>
</evidence>
<reference evidence="10" key="1">
    <citation type="submission" date="2022-07" db="EMBL/GenBank/DDBJ databases">
        <title>Evaluation of T. orientalis genome assembly methods using nanopore sequencing and analysis of variation between genomes.</title>
        <authorList>
            <person name="Yam J."/>
            <person name="Micallef M.L."/>
            <person name="Liu M."/>
            <person name="Djordjevic S.P."/>
            <person name="Bogema D.R."/>
            <person name="Jenkins C."/>
        </authorList>
    </citation>
    <scope>NUCLEOTIDE SEQUENCE</scope>
    <source>
        <strain evidence="10">Goon Nure</strain>
    </source>
</reference>
<keyword evidence="6 7" id="KW-0012">Acyltransferase</keyword>
<keyword evidence="5 7" id="KW-0472">Membrane</keyword>
<evidence type="ECO:0000256" key="3">
    <source>
        <dbReference type="ARBA" id="ARBA00022692"/>
    </source>
</evidence>
<keyword evidence="3 7" id="KW-0812">Transmembrane</keyword>
<dbReference type="GO" id="GO:0016020">
    <property type="term" value="C:membrane"/>
    <property type="evidence" value="ECO:0007669"/>
    <property type="project" value="UniProtKB-SubCell"/>
</dbReference>
<dbReference type="GO" id="GO:0005794">
    <property type="term" value="C:Golgi apparatus"/>
    <property type="evidence" value="ECO:0007669"/>
    <property type="project" value="TreeGrafter"/>
</dbReference>
<feature type="transmembrane region" description="Helical" evidence="7">
    <location>
        <begin position="202"/>
        <end position="225"/>
    </location>
</feature>
<protein>
    <recommendedName>
        <fullName evidence="7">Palmitoyltransferase</fullName>
        <ecNumber evidence="7">2.3.1.225</ecNumber>
    </recommendedName>
</protein>
<dbReference type="EMBL" id="CP056070">
    <property type="protein sequence ID" value="UKK01158.1"/>
    <property type="molecule type" value="Genomic_DNA"/>
</dbReference>
<evidence type="ECO:0000256" key="8">
    <source>
        <dbReference type="SAM" id="MobiDB-lite"/>
    </source>
</evidence>
<proteinExistence type="inferred from homology"/>
<feature type="transmembrane region" description="Helical" evidence="7">
    <location>
        <begin position="255"/>
        <end position="279"/>
    </location>
</feature>
<dbReference type="PANTHER" id="PTHR22883:SF203">
    <property type="entry name" value="PALMITOYLTRANSFERASE"/>
    <property type="match status" value="1"/>
</dbReference>
<gene>
    <name evidence="10" type="ORF">MACK_001971</name>
</gene>
<dbReference type="GO" id="GO:0006612">
    <property type="term" value="P:protein targeting to membrane"/>
    <property type="evidence" value="ECO:0007669"/>
    <property type="project" value="TreeGrafter"/>
</dbReference>
<comment type="subcellular location">
    <subcellularLocation>
        <location evidence="1">Membrane</location>
        <topology evidence="1">Multi-pass membrane protein</topology>
    </subcellularLocation>
</comment>
<evidence type="ECO:0000313" key="11">
    <source>
        <dbReference type="Proteomes" id="UP000244811"/>
    </source>
</evidence>
<feature type="domain" description="Palmitoyltransferase DHHC" evidence="9">
    <location>
        <begin position="157"/>
        <end position="289"/>
    </location>
</feature>
<evidence type="ECO:0000256" key="7">
    <source>
        <dbReference type="RuleBase" id="RU079119"/>
    </source>
</evidence>
<accession>A0A976MBA6</accession>
<dbReference type="PROSITE" id="PS50216">
    <property type="entry name" value="DHHC"/>
    <property type="match status" value="1"/>
</dbReference>
<keyword evidence="4 7" id="KW-1133">Transmembrane helix</keyword>
<comment type="similarity">
    <text evidence="7">Belongs to the DHHC palmitoyltransferase family.</text>
</comment>
<feature type="transmembrane region" description="Helical" evidence="7">
    <location>
        <begin position="61"/>
        <end position="80"/>
    </location>
</feature>
<dbReference type="AlphaFoldDB" id="A0A976MBA6"/>
<evidence type="ECO:0000256" key="5">
    <source>
        <dbReference type="ARBA" id="ARBA00023136"/>
    </source>
</evidence>
<feature type="region of interest" description="Disordered" evidence="8">
    <location>
        <begin position="323"/>
        <end position="355"/>
    </location>
</feature>
<dbReference type="Proteomes" id="UP000244811">
    <property type="component" value="Chromosome 3"/>
</dbReference>
<dbReference type="Pfam" id="PF01529">
    <property type="entry name" value="DHHC"/>
    <property type="match status" value="1"/>
</dbReference>
<evidence type="ECO:0000256" key="1">
    <source>
        <dbReference type="ARBA" id="ARBA00004141"/>
    </source>
</evidence>
<evidence type="ECO:0000259" key="9">
    <source>
        <dbReference type="Pfam" id="PF01529"/>
    </source>
</evidence>
<dbReference type="InterPro" id="IPR001594">
    <property type="entry name" value="Palmitoyltrfase_DHHC"/>
</dbReference>
<evidence type="ECO:0000256" key="2">
    <source>
        <dbReference type="ARBA" id="ARBA00022679"/>
    </source>
</evidence>
<feature type="compositionally biased region" description="Basic and acidic residues" evidence="8">
    <location>
        <begin position="338"/>
        <end position="355"/>
    </location>
</feature>
<name>A0A976MBA6_THEOR</name>
<dbReference type="InterPro" id="IPR039859">
    <property type="entry name" value="PFA4/ZDH16/20/ERF2-like"/>
</dbReference>
<evidence type="ECO:0000256" key="4">
    <source>
        <dbReference type="ARBA" id="ARBA00022989"/>
    </source>
</evidence>
<comment type="domain">
    <text evidence="7">The DHHC domain is required for palmitoyltransferase activity.</text>
</comment>
<comment type="catalytic activity">
    <reaction evidence="7">
        <text>L-cysteinyl-[protein] + hexadecanoyl-CoA = S-hexadecanoyl-L-cysteinyl-[protein] + CoA</text>
        <dbReference type="Rhea" id="RHEA:36683"/>
        <dbReference type="Rhea" id="RHEA-COMP:10131"/>
        <dbReference type="Rhea" id="RHEA-COMP:11032"/>
        <dbReference type="ChEBI" id="CHEBI:29950"/>
        <dbReference type="ChEBI" id="CHEBI:57287"/>
        <dbReference type="ChEBI" id="CHEBI:57379"/>
        <dbReference type="ChEBI" id="CHEBI:74151"/>
        <dbReference type="EC" id="2.3.1.225"/>
    </reaction>
</comment>
<dbReference type="GO" id="GO:0005783">
    <property type="term" value="C:endoplasmic reticulum"/>
    <property type="evidence" value="ECO:0007669"/>
    <property type="project" value="TreeGrafter"/>
</dbReference>
<organism evidence="10 11">
    <name type="scientific">Theileria orientalis</name>
    <dbReference type="NCBI Taxonomy" id="68886"/>
    <lineage>
        <taxon>Eukaryota</taxon>
        <taxon>Sar</taxon>
        <taxon>Alveolata</taxon>
        <taxon>Apicomplexa</taxon>
        <taxon>Aconoidasida</taxon>
        <taxon>Piroplasmida</taxon>
        <taxon>Theileriidae</taxon>
        <taxon>Theileria</taxon>
    </lineage>
</organism>